<accession>A0A6M3M3S1</accession>
<sequence>MNLLTVLEVLQHFVGVFKPENELAPESFNNLLGIANLKHFKRKIGLPEEYRPGMPLPSQILDITQKISQDLRPFRFLMGDSTNPPLIVNASGEANIPTNMYYPSSMSFKYIKNAITRIRPVNIVTDSQWDELAGHSIKQPDKRNPIANFQANYIRFLPMDVQFIGFVYYRYPTDPHFAYTSTKGYVEYDATLSVQLEWDDINIVDIISIILFDLGISVGRGDIVQIADKFKKEGV</sequence>
<evidence type="ECO:0000313" key="1">
    <source>
        <dbReference type="EMBL" id="QJB00405.1"/>
    </source>
</evidence>
<dbReference type="EMBL" id="MT143885">
    <property type="protein sequence ID" value="QJB04575.1"/>
    <property type="molecule type" value="Genomic_DNA"/>
</dbReference>
<dbReference type="AlphaFoldDB" id="A0A6M3M3S1"/>
<proteinExistence type="predicted"/>
<name>A0A6M3M3S1_9ZZZZ</name>
<evidence type="ECO:0000313" key="2">
    <source>
        <dbReference type="EMBL" id="QJB04575.1"/>
    </source>
</evidence>
<organism evidence="1">
    <name type="scientific">viral metagenome</name>
    <dbReference type="NCBI Taxonomy" id="1070528"/>
    <lineage>
        <taxon>unclassified sequences</taxon>
        <taxon>metagenomes</taxon>
        <taxon>organismal metagenomes</taxon>
    </lineage>
</organism>
<reference evidence="1" key="1">
    <citation type="submission" date="2020-03" db="EMBL/GenBank/DDBJ databases">
        <title>The deep terrestrial virosphere.</title>
        <authorList>
            <person name="Holmfeldt K."/>
            <person name="Nilsson E."/>
            <person name="Simone D."/>
            <person name="Lopez-Fernandez M."/>
            <person name="Wu X."/>
            <person name="de Brujin I."/>
            <person name="Lundin D."/>
            <person name="Andersson A."/>
            <person name="Bertilsson S."/>
            <person name="Dopson M."/>
        </authorList>
    </citation>
    <scope>NUCLEOTIDE SEQUENCE</scope>
    <source>
        <strain evidence="1">MM171A00469</strain>
        <strain evidence="2">MM171B00233</strain>
    </source>
</reference>
<gene>
    <name evidence="1" type="ORF">MM171A00469_0005</name>
    <name evidence="2" type="ORF">MM171B00233_0015</name>
</gene>
<dbReference type="EMBL" id="MT143692">
    <property type="protein sequence ID" value="QJB00405.1"/>
    <property type="molecule type" value="Genomic_DNA"/>
</dbReference>
<protein>
    <submittedName>
        <fullName evidence="1">Uncharacterized protein</fullName>
    </submittedName>
</protein>